<organism evidence="1 2">
    <name type="scientific">Alicyclobacillus hesperidum</name>
    <dbReference type="NCBI Taxonomy" id="89784"/>
    <lineage>
        <taxon>Bacteria</taxon>
        <taxon>Bacillati</taxon>
        <taxon>Bacillota</taxon>
        <taxon>Bacilli</taxon>
        <taxon>Bacillales</taxon>
        <taxon>Alicyclobacillaceae</taxon>
        <taxon>Alicyclobacillus</taxon>
    </lineage>
</organism>
<dbReference type="Proteomes" id="UP000182589">
    <property type="component" value="Unassembled WGS sequence"/>
</dbReference>
<sequence length="31" mass="3376">MLFLLISTKQGAPLVAHLVLFSSAIYRDISA</sequence>
<gene>
    <name evidence="1" type="ORF">SAMN04489725_102122</name>
</gene>
<protein>
    <submittedName>
        <fullName evidence="1">Uncharacterized protein</fullName>
    </submittedName>
</protein>
<proteinExistence type="predicted"/>
<evidence type="ECO:0000313" key="1">
    <source>
        <dbReference type="EMBL" id="SDW13101.1"/>
    </source>
</evidence>
<dbReference type="EMBL" id="FNOJ01000002">
    <property type="protein sequence ID" value="SDW13101.1"/>
    <property type="molecule type" value="Genomic_DNA"/>
</dbReference>
<evidence type="ECO:0000313" key="2">
    <source>
        <dbReference type="Proteomes" id="UP000182589"/>
    </source>
</evidence>
<accession>A0A1H2R145</accession>
<reference evidence="2" key="1">
    <citation type="submission" date="2016-10" db="EMBL/GenBank/DDBJ databases">
        <authorList>
            <person name="Varghese N."/>
        </authorList>
    </citation>
    <scope>NUCLEOTIDE SEQUENCE [LARGE SCALE GENOMIC DNA]</scope>
    <source>
        <strain evidence="2">DSM 12489</strain>
    </source>
</reference>
<name>A0A1H2R145_9BACL</name>
<keyword evidence="2" id="KW-1185">Reference proteome</keyword>
<dbReference type="AlphaFoldDB" id="A0A1H2R145"/>